<evidence type="ECO:0000256" key="1">
    <source>
        <dbReference type="SAM" id="MobiDB-lite"/>
    </source>
</evidence>
<organism evidence="2 3">
    <name type="scientific">Mycena metata</name>
    <dbReference type="NCBI Taxonomy" id="1033252"/>
    <lineage>
        <taxon>Eukaryota</taxon>
        <taxon>Fungi</taxon>
        <taxon>Dikarya</taxon>
        <taxon>Basidiomycota</taxon>
        <taxon>Agaricomycotina</taxon>
        <taxon>Agaricomycetes</taxon>
        <taxon>Agaricomycetidae</taxon>
        <taxon>Agaricales</taxon>
        <taxon>Marasmiineae</taxon>
        <taxon>Mycenaceae</taxon>
        <taxon>Mycena</taxon>
    </lineage>
</organism>
<name>A0AAD7HPI0_9AGAR</name>
<keyword evidence="3" id="KW-1185">Reference proteome</keyword>
<reference evidence="2" key="1">
    <citation type="submission" date="2023-03" db="EMBL/GenBank/DDBJ databases">
        <title>Massive genome expansion in bonnet fungi (Mycena s.s.) driven by repeated elements and novel gene families across ecological guilds.</title>
        <authorList>
            <consortium name="Lawrence Berkeley National Laboratory"/>
            <person name="Harder C.B."/>
            <person name="Miyauchi S."/>
            <person name="Viragh M."/>
            <person name="Kuo A."/>
            <person name="Thoen E."/>
            <person name="Andreopoulos B."/>
            <person name="Lu D."/>
            <person name="Skrede I."/>
            <person name="Drula E."/>
            <person name="Henrissat B."/>
            <person name="Morin E."/>
            <person name="Kohler A."/>
            <person name="Barry K."/>
            <person name="LaButti K."/>
            <person name="Morin E."/>
            <person name="Salamov A."/>
            <person name="Lipzen A."/>
            <person name="Mereny Z."/>
            <person name="Hegedus B."/>
            <person name="Baldrian P."/>
            <person name="Stursova M."/>
            <person name="Weitz H."/>
            <person name="Taylor A."/>
            <person name="Grigoriev I.V."/>
            <person name="Nagy L.G."/>
            <person name="Martin F."/>
            <person name="Kauserud H."/>
        </authorList>
    </citation>
    <scope>NUCLEOTIDE SEQUENCE</scope>
    <source>
        <strain evidence="2">CBHHK182m</strain>
    </source>
</reference>
<dbReference type="EMBL" id="JARKIB010000198">
    <property type="protein sequence ID" value="KAJ7724832.1"/>
    <property type="molecule type" value="Genomic_DNA"/>
</dbReference>
<dbReference type="Proteomes" id="UP001215598">
    <property type="component" value="Unassembled WGS sequence"/>
</dbReference>
<proteinExistence type="predicted"/>
<comment type="caution">
    <text evidence="2">The sequence shown here is derived from an EMBL/GenBank/DDBJ whole genome shotgun (WGS) entry which is preliminary data.</text>
</comment>
<accession>A0AAD7HPI0</accession>
<feature type="region of interest" description="Disordered" evidence="1">
    <location>
        <begin position="27"/>
        <end position="54"/>
    </location>
</feature>
<sequence length="90" mass="10115">SSRRAESFSATDERDWDATVRRKKRSVLEDEVVAESSKTPPEGPPTKSMLRPPKLAPSAWQLYFTDWIQRQQASSSRKPNVAQAAKEAGQ</sequence>
<feature type="non-terminal residue" evidence="2">
    <location>
        <position position="1"/>
    </location>
</feature>
<feature type="non-terminal residue" evidence="2">
    <location>
        <position position="90"/>
    </location>
</feature>
<evidence type="ECO:0000313" key="3">
    <source>
        <dbReference type="Proteomes" id="UP001215598"/>
    </source>
</evidence>
<gene>
    <name evidence="2" type="ORF">B0H16DRAFT_1249306</name>
</gene>
<evidence type="ECO:0000313" key="2">
    <source>
        <dbReference type="EMBL" id="KAJ7724832.1"/>
    </source>
</evidence>
<protein>
    <submittedName>
        <fullName evidence="2">Uncharacterized protein</fullName>
    </submittedName>
</protein>
<dbReference type="AlphaFoldDB" id="A0AAD7HPI0"/>
<feature type="region of interest" description="Disordered" evidence="1">
    <location>
        <begin position="71"/>
        <end position="90"/>
    </location>
</feature>